<protein>
    <submittedName>
        <fullName evidence="1">Uncharacterized protein</fullName>
    </submittedName>
</protein>
<dbReference type="AlphaFoldDB" id="A0A8H4VAP5"/>
<name>A0A8H4VAP5_9HYPO</name>
<reference evidence="1 2" key="1">
    <citation type="journal article" date="2020" name="G3 (Bethesda)">
        <title>Genetic Underpinnings of Host Manipulation by Ophiocordyceps as Revealed by Comparative Transcriptomics.</title>
        <authorList>
            <person name="Will I."/>
            <person name="Das B."/>
            <person name="Trinh T."/>
            <person name="Brachmann A."/>
            <person name="Ohm R.A."/>
            <person name="de Bekker C."/>
        </authorList>
    </citation>
    <scope>NUCLEOTIDE SEQUENCE [LARGE SCALE GENOMIC DNA]</scope>
    <source>
        <strain evidence="1 2">EC05</strain>
    </source>
</reference>
<proteinExistence type="predicted"/>
<dbReference type="EMBL" id="JAACLJ010000009">
    <property type="protein sequence ID" value="KAF4581191.1"/>
    <property type="molecule type" value="Genomic_DNA"/>
</dbReference>
<evidence type="ECO:0000313" key="2">
    <source>
        <dbReference type="Proteomes" id="UP000562929"/>
    </source>
</evidence>
<evidence type="ECO:0000313" key="1">
    <source>
        <dbReference type="EMBL" id="KAF4581191.1"/>
    </source>
</evidence>
<gene>
    <name evidence="1" type="ORF">GQ602_007328</name>
</gene>
<accession>A0A8H4VAP5</accession>
<organism evidence="1 2">
    <name type="scientific">Ophiocordyceps camponoti-floridani</name>
    <dbReference type="NCBI Taxonomy" id="2030778"/>
    <lineage>
        <taxon>Eukaryota</taxon>
        <taxon>Fungi</taxon>
        <taxon>Dikarya</taxon>
        <taxon>Ascomycota</taxon>
        <taxon>Pezizomycotina</taxon>
        <taxon>Sordariomycetes</taxon>
        <taxon>Hypocreomycetidae</taxon>
        <taxon>Hypocreales</taxon>
        <taxon>Ophiocordycipitaceae</taxon>
        <taxon>Ophiocordyceps</taxon>
    </lineage>
</organism>
<sequence>MYPPAEALNYKGIKTRLWPDEILNLTPNKVTLLCSKTAPHSSLSSFQTHSLLNNEEFIHYLFSSTKFIAARLLES</sequence>
<dbReference type="Proteomes" id="UP000562929">
    <property type="component" value="Unassembled WGS sequence"/>
</dbReference>
<comment type="caution">
    <text evidence="1">The sequence shown here is derived from an EMBL/GenBank/DDBJ whole genome shotgun (WGS) entry which is preliminary data.</text>
</comment>
<keyword evidence="2" id="KW-1185">Reference proteome</keyword>